<comment type="function">
    <text evidence="4">Component of the acetyl coenzyme A carboxylase (ACC) complex. Biotin carboxylase (BC) catalyzes the carboxylation of biotin on its carrier protein (BCCP) and then the CO(2) group is transferred by the transcarboxylase to acetyl-CoA to form malonyl-CoA.</text>
</comment>
<sequence>MNWLTNFRTPGLKTFLSSKKDTPDNLWVKCPKSGELVYRSDLEESWYVTPAGAHLRISPRRRFRLFFDDERWEPLPLPPVAQDPLKFKDDKAYPSRLKAAKNKIAGREKEESPEGSPPVAQDDCMAAAFGRINGKPTVILVQDFAFMGGSLGMAAGEAFIAAAQLAVARKAAFVVCTASGGARMQEGTLSLMQMPRTTLAISEVRDAGLPYIVILTDPTSGGVSASYAMLGDVHIAEPDAMIAFSGPRVIEQTIREKLPEGFQRSEFLREKGQVDIVCDRRELKATLGRVLTHLLPKRAKETSAIGPVKAPLADVPAPAKRSSKA</sequence>
<evidence type="ECO:0000256" key="4">
    <source>
        <dbReference type="HAMAP-Rule" id="MF_01395"/>
    </source>
</evidence>
<comment type="pathway">
    <text evidence="4">Lipid metabolism; malonyl-CoA biosynthesis; malonyl-CoA from acetyl-CoA: step 1/1.</text>
</comment>
<dbReference type="InterPro" id="IPR000438">
    <property type="entry name" value="Acetyl_CoA_COase_Trfase_b_su"/>
</dbReference>
<evidence type="ECO:0000313" key="8">
    <source>
        <dbReference type="Proteomes" id="UP000628854"/>
    </source>
</evidence>
<comment type="caution">
    <text evidence="4">Lacks conserved residue(s) required for the propagation of feature annotation.</text>
</comment>
<protein>
    <recommendedName>
        <fullName evidence="4">Acetyl-coenzyme A carboxylase carboxyl transferase subunit beta</fullName>
        <shortName evidence="4">ACCase subunit beta</shortName>
        <shortName evidence="4">Acetyl-CoA carboxylase carboxyltransferase subunit beta</shortName>
        <ecNumber evidence="4">2.1.3.15</ecNumber>
    </recommendedName>
</protein>
<keyword evidence="4" id="KW-0443">Lipid metabolism</keyword>
<keyword evidence="4" id="KW-0547">Nucleotide-binding</keyword>
<evidence type="ECO:0000256" key="1">
    <source>
        <dbReference type="ARBA" id="ARBA00022679"/>
    </source>
</evidence>
<proteinExistence type="inferred from homology"/>
<name>A0ABQ1JP51_9PROT</name>
<evidence type="ECO:0000256" key="3">
    <source>
        <dbReference type="ARBA" id="ARBA00023160"/>
    </source>
</evidence>
<keyword evidence="4" id="KW-0444">Lipid biosynthesis</keyword>
<dbReference type="SUPFAM" id="SSF52096">
    <property type="entry name" value="ClpP/crotonase"/>
    <property type="match status" value="1"/>
</dbReference>
<dbReference type="Proteomes" id="UP000628854">
    <property type="component" value="Unassembled WGS sequence"/>
</dbReference>
<comment type="caution">
    <text evidence="7">The sequence shown here is derived from an EMBL/GenBank/DDBJ whole genome shotgun (WGS) entry which is preliminary data.</text>
</comment>
<feature type="domain" description="CoA carboxyltransferase N-terminal" evidence="6">
    <location>
        <begin position="26"/>
        <end position="309"/>
    </location>
</feature>
<keyword evidence="4" id="KW-0067">ATP-binding</keyword>
<dbReference type="InterPro" id="IPR011762">
    <property type="entry name" value="COA_CT_N"/>
</dbReference>
<comment type="subcellular location">
    <subcellularLocation>
        <location evidence="4">Cytoplasm</location>
    </subcellularLocation>
</comment>
<dbReference type="InterPro" id="IPR029045">
    <property type="entry name" value="ClpP/crotonase-like_dom_sf"/>
</dbReference>
<dbReference type="PRINTS" id="PR01070">
    <property type="entry name" value="ACCCTRFRASEB"/>
</dbReference>
<dbReference type="GO" id="GO:0016740">
    <property type="term" value="F:transferase activity"/>
    <property type="evidence" value="ECO:0007669"/>
    <property type="project" value="UniProtKB-KW"/>
</dbReference>
<dbReference type="EMBL" id="BMKF01000002">
    <property type="protein sequence ID" value="GGB71315.1"/>
    <property type="molecule type" value="Genomic_DNA"/>
</dbReference>
<dbReference type="PANTHER" id="PTHR42995:SF5">
    <property type="entry name" value="ACETYL-COENZYME A CARBOXYLASE CARBOXYL TRANSFERASE SUBUNIT BETA, CHLOROPLASTIC"/>
    <property type="match status" value="1"/>
</dbReference>
<reference evidence="8" key="1">
    <citation type="journal article" date="2019" name="Int. J. Syst. Evol. Microbiol.">
        <title>The Global Catalogue of Microorganisms (GCM) 10K type strain sequencing project: providing services to taxonomists for standard genome sequencing and annotation.</title>
        <authorList>
            <consortium name="The Broad Institute Genomics Platform"/>
            <consortium name="The Broad Institute Genome Sequencing Center for Infectious Disease"/>
            <person name="Wu L."/>
            <person name="Ma J."/>
        </authorList>
    </citation>
    <scope>NUCLEOTIDE SEQUENCE [LARGE SCALE GENOMIC DNA]</scope>
    <source>
        <strain evidence="8">CGMCC 1.15928</strain>
    </source>
</reference>
<organism evidence="7 8">
    <name type="scientific">Henriciella pelagia</name>
    <dbReference type="NCBI Taxonomy" id="1977912"/>
    <lineage>
        <taxon>Bacteria</taxon>
        <taxon>Pseudomonadati</taxon>
        <taxon>Pseudomonadota</taxon>
        <taxon>Alphaproteobacteria</taxon>
        <taxon>Hyphomonadales</taxon>
        <taxon>Hyphomonadaceae</taxon>
        <taxon>Henriciella</taxon>
    </lineage>
</organism>
<dbReference type="PROSITE" id="PS50980">
    <property type="entry name" value="COA_CT_NTER"/>
    <property type="match status" value="1"/>
</dbReference>
<comment type="similarity">
    <text evidence="4">Belongs to the AccD/PCCB family.</text>
</comment>
<evidence type="ECO:0000256" key="2">
    <source>
        <dbReference type="ARBA" id="ARBA00022832"/>
    </source>
</evidence>
<dbReference type="InterPro" id="IPR034733">
    <property type="entry name" value="AcCoA_carboxyl_beta"/>
</dbReference>
<keyword evidence="3 4" id="KW-0275">Fatty acid biosynthesis</keyword>
<evidence type="ECO:0000313" key="7">
    <source>
        <dbReference type="EMBL" id="GGB71315.1"/>
    </source>
</evidence>
<dbReference type="RefSeq" id="WP_084392368.1">
    <property type="nucleotide sequence ID" value="NZ_BMKF01000002.1"/>
</dbReference>
<dbReference type="EC" id="2.1.3.15" evidence="4"/>
<dbReference type="HAMAP" id="MF_01395">
    <property type="entry name" value="AcetylCoA_CT_beta"/>
    <property type="match status" value="1"/>
</dbReference>
<dbReference type="PANTHER" id="PTHR42995">
    <property type="entry name" value="ACETYL-COENZYME A CARBOXYLASE CARBOXYL TRANSFERASE SUBUNIT BETA, CHLOROPLASTIC"/>
    <property type="match status" value="1"/>
</dbReference>
<accession>A0ABQ1JP51</accession>
<keyword evidence="8" id="KW-1185">Reference proteome</keyword>
<feature type="region of interest" description="Disordered" evidence="5">
    <location>
        <begin position="99"/>
        <end position="120"/>
    </location>
</feature>
<keyword evidence="2 4" id="KW-0276">Fatty acid metabolism</keyword>
<keyword evidence="4" id="KW-0963">Cytoplasm</keyword>
<gene>
    <name evidence="4 7" type="primary">accD</name>
    <name evidence="7" type="ORF">GCM10011503_19970</name>
</gene>
<dbReference type="Pfam" id="PF01039">
    <property type="entry name" value="Carboxyl_trans"/>
    <property type="match status" value="1"/>
</dbReference>
<dbReference type="Gene3D" id="3.90.226.10">
    <property type="entry name" value="2-enoyl-CoA Hydratase, Chain A, domain 1"/>
    <property type="match status" value="1"/>
</dbReference>
<comment type="subunit">
    <text evidence="4">Acetyl-CoA carboxylase is a heterohexamer composed of biotin carboxyl carrier protein (AccB), biotin carboxylase (AccC) and two subunits each of ACCase subunit alpha (AccA) and ACCase subunit beta (AccD).</text>
</comment>
<evidence type="ECO:0000259" key="6">
    <source>
        <dbReference type="PROSITE" id="PS50980"/>
    </source>
</evidence>
<comment type="catalytic activity">
    <reaction evidence="4">
        <text>N(6)-carboxybiotinyl-L-lysyl-[protein] + acetyl-CoA = N(6)-biotinyl-L-lysyl-[protein] + malonyl-CoA</text>
        <dbReference type="Rhea" id="RHEA:54728"/>
        <dbReference type="Rhea" id="RHEA-COMP:10505"/>
        <dbReference type="Rhea" id="RHEA-COMP:10506"/>
        <dbReference type="ChEBI" id="CHEBI:57288"/>
        <dbReference type="ChEBI" id="CHEBI:57384"/>
        <dbReference type="ChEBI" id="CHEBI:83144"/>
        <dbReference type="ChEBI" id="CHEBI:83145"/>
        <dbReference type="EC" id="2.1.3.15"/>
    </reaction>
</comment>
<evidence type="ECO:0000256" key="5">
    <source>
        <dbReference type="SAM" id="MobiDB-lite"/>
    </source>
</evidence>
<keyword evidence="1 4" id="KW-0808">Transferase</keyword>